<feature type="domain" description="Glyoxalase-like" evidence="1">
    <location>
        <begin position="9"/>
        <end position="106"/>
    </location>
</feature>
<feature type="domain" description="Glyoxalase-like" evidence="1">
    <location>
        <begin position="118"/>
        <end position="220"/>
    </location>
</feature>
<gene>
    <name evidence="2" type="ORF">UFOPK2579_01044</name>
</gene>
<accession>A0A6J6Q163</accession>
<protein>
    <submittedName>
        <fullName evidence="2">Unannotated protein</fullName>
    </submittedName>
</protein>
<name>A0A6J6Q163_9ZZZZ</name>
<reference evidence="2" key="1">
    <citation type="submission" date="2020-05" db="EMBL/GenBank/DDBJ databases">
        <authorList>
            <person name="Chiriac C."/>
            <person name="Salcher M."/>
            <person name="Ghai R."/>
            <person name="Kavagutti S V."/>
        </authorList>
    </citation>
    <scope>NUCLEOTIDE SEQUENCE</scope>
</reference>
<dbReference type="SUPFAM" id="SSF54593">
    <property type="entry name" value="Glyoxalase/Bleomycin resistance protein/Dihydroxybiphenyl dioxygenase"/>
    <property type="match status" value="2"/>
</dbReference>
<evidence type="ECO:0000259" key="1">
    <source>
        <dbReference type="Pfam" id="PF18029"/>
    </source>
</evidence>
<evidence type="ECO:0000313" key="2">
    <source>
        <dbReference type="EMBL" id="CAB4703133.1"/>
    </source>
</evidence>
<dbReference type="PANTHER" id="PTHR35908">
    <property type="entry name" value="HYPOTHETICAL FUSION PROTEIN"/>
    <property type="match status" value="1"/>
</dbReference>
<dbReference type="PANTHER" id="PTHR35908:SF1">
    <property type="entry name" value="CONSERVED PROTEIN"/>
    <property type="match status" value="1"/>
</dbReference>
<sequence>MPLATYKDLSIDAVDPLMLAAFWAPVLGLVVEPQEDDLVRLVGPTPRHDVWLARVPEPVTVKQRVHLDVHAAALADVVDLGASVVDAETHRWAVVRDPEGGELCVFERAEVPAQRLYEVVVDAVDPLWLATWWGEVLGGVVGRHDVEDWAWVEEIPGAPFESLVFVAVPEPKSVKNRVHWDVEVTDVALLTGARATVVRAPDDEIRWTVLADPEGNEFCAFEV</sequence>
<dbReference type="AlphaFoldDB" id="A0A6J6Q163"/>
<dbReference type="Pfam" id="PF18029">
    <property type="entry name" value="Glyoxalase_6"/>
    <property type="match status" value="2"/>
</dbReference>
<dbReference type="EMBL" id="CAEZXR010000103">
    <property type="protein sequence ID" value="CAB4703133.1"/>
    <property type="molecule type" value="Genomic_DNA"/>
</dbReference>
<proteinExistence type="predicted"/>
<dbReference type="InterPro" id="IPR029068">
    <property type="entry name" value="Glyas_Bleomycin-R_OHBP_Dase"/>
</dbReference>
<dbReference type="InterPro" id="IPR041581">
    <property type="entry name" value="Glyoxalase_6"/>
</dbReference>
<dbReference type="Gene3D" id="3.10.180.10">
    <property type="entry name" value="2,3-Dihydroxybiphenyl 1,2-Dioxygenase, domain 1"/>
    <property type="match status" value="2"/>
</dbReference>
<organism evidence="2">
    <name type="scientific">freshwater metagenome</name>
    <dbReference type="NCBI Taxonomy" id="449393"/>
    <lineage>
        <taxon>unclassified sequences</taxon>
        <taxon>metagenomes</taxon>
        <taxon>ecological metagenomes</taxon>
    </lineage>
</organism>